<dbReference type="Proteomes" id="UP000298017">
    <property type="component" value="Unassembled WGS sequence"/>
</dbReference>
<protein>
    <recommendedName>
        <fullName evidence="5">Type VII secretion-associated protein</fullName>
    </recommendedName>
</protein>
<dbReference type="AlphaFoldDB" id="A0AAX2SCZ5"/>
<keyword evidence="2" id="KW-0472">Membrane</keyword>
<comment type="caution">
    <text evidence="3">The sequence shown here is derived from an EMBL/GenBank/DDBJ whole genome shotgun (WGS) entry which is preliminary data.</text>
</comment>
<accession>A0AAX2SCZ5</accession>
<evidence type="ECO:0008006" key="5">
    <source>
        <dbReference type="Google" id="ProtNLM"/>
    </source>
</evidence>
<keyword evidence="2" id="KW-1133">Transmembrane helix</keyword>
<proteinExistence type="predicted"/>
<evidence type="ECO:0000256" key="1">
    <source>
        <dbReference type="SAM" id="MobiDB-lite"/>
    </source>
</evidence>
<keyword evidence="2" id="KW-0812">Transmembrane</keyword>
<dbReference type="EMBL" id="SPNK01000013">
    <property type="protein sequence ID" value="TFH99690.1"/>
    <property type="molecule type" value="Genomic_DNA"/>
</dbReference>
<name>A0AAX2SCZ5_KOCRH</name>
<evidence type="ECO:0000256" key="2">
    <source>
        <dbReference type="SAM" id="Phobius"/>
    </source>
</evidence>
<evidence type="ECO:0000313" key="3">
    <source>
        <dbReference type="EMBL" id="TFH99690.1"/>
    </source>
</evidence>
<keyword evidence="4" id="KW-1185">Reference proteome</keyword>
<sequence length="591" mass="62127">MDAEEQKLTLHPTRLRLTVDGTTIDCPDWSRVRTVLANQARIHHQPVSVVMHDPEPVVNATYTVDEREQLLDAADTQDQGATITLHDWVLTIPEHGTARFAELSTATARITALSEATNSPIAVQINGAHPHGALTERFVPEERPEGEVEEPLDPELTQLLLNQPKPLIPAVDAVPIDAAPAEDASDAIEDEPEPEEHPEAEPTEPTGPGEDFSLNDLIDQVEETDAEDKPRRSTKARLAVLAAAVAILLAIALIVALVLRHATATPQDVPADAAWGQAAAAEPAAAVAMNRSTVAAATATGVSFIDARDGHTVSEHQTLMAERAIYPLGDDAFYLTAGKDTAPIVCSPAAESGYGCHDVKNLSKGDSLIHRSGTIAATSGNDDESVSVTTAAATQTTMHRPEKGLAYISQAEDDVAVWASSRDGGRLIRAHANGSIASDRKLASPAKGSKVTSWIGPTSEGHIAVLWSTTAKHDVLATHDAKTGAVVSTTQVPGAGKDDARRMTYSGDAAVIGKTLVDFSTSKAHPLPKDQAKAPQPAAASFQLADASITAHGTTVPAAAGTAVTELDDQRLLLINDGHLAVTPIKNITEG</sequence>
<feature type="compositionally biased region" description="Acidic residues" evidence="1">
    <location>
        <begin position="183"/>
        <end position="194"/>
    </location>
</feature>
<feature type="region of interest" description="Disordered" evidence="1">
    <location>
        <begin position="182"/>
        <end position="213"/>
    </location>
</feature>
<gene>
    <name evidence="3" type="ORF">E4P33_10415</name>
</gene>
<evidence type="ECO:0000313" key="4">
    <source>
        <dbReference type="Proteomes" id="UP000298017"/>
    </source>
</evidence>
<dbReference type="RefSeq" id="WP_135010853.1">
    <property type="nucleotide sequence ID" value="NZ_SPNK01000013.1"/>
</dbReference>
<organism evidence="3 4">
    <name type="scientific">Kocuria rhizophila</name>
    <dbReference type="NCBI Taxonomy" id="72000"/>
    <lineage>
        <taxon>Bacteria</taxon>
        <taxon>Bacillati</taxon>
        <taxon>Actinomycetota</taxon>
        <taxon>Actinomycetes</taxon>
        <taxon>Micrococcales</taxon>
        <taxon>Micrococcaceae</taxon>
        <taxon>Kocuria</taxon>
    </lineage>
</organism>
<feature type="transmembrane region" description="Helical" evidence="2">
    <location>
        <begin position="238"/>
        <end position="259"/>
    </location>
</feature>
<reference evidence="3 4" key="1">
    <citation type="submission" date="2019-03" db="EMBL/GenBank/DDBJ databases">
        <title>Genome Sequencing and Assembly of Various Microbes Isolated from Alder Root Nodule.</title>
        <authorList>
            <person name="Swanson E."/>
            <person name="Sevigny J.L."/>
            <person name="Pesce C."/>
            <person name="Davis I."/>
            <person name="Kleiner V."/>
            <person name="Tisa L."/>
        </authorList>
    </citation>
    <scope>NUCLEOTIDE SEQUENCE [LARGE SCALE GENOMIC DNA]</scope>
    <source>
        <strain evidence="3 4">4R-31</strain>
    </source>
</reference>